<gene>
    <name evidence="2" type="ORF">LARSCL_LOCUS16541</name>
</gene>
<dbReference type="AlphaFoldDB" id="A0AAV2B3N4"/>
<dbReference type="EMBL" id="CAXIEN010000265">
    <property type="protein sequence ID" value="CAL1290525.1"/>
    <property type="molecule type" value="Genomic_DNA"/>
</dbReference>
<evidence type="ECO:0000256" key="1">
    <source>
        <dbReference type="SAM" id="MobiDB-lite"/>
    </source>
</evidence>
<protein>
    <submittedName>
        <fullName evidence="2">Uncharacterized protein</fullName>
    </submittedName>
</protein>
<feature type="region of interest" description="Disordered" evidence="1">
    <location>
        <begin position="1"/>
        <end position="21"/>
    </location>
</feature>
<dbReference type="Proteomes" id="UP001497382">
    <property type="component" value="Unassembled WGS sequence"/>
</dbReference>
<reference evidence="2 3" key="1">
    <citation type="submission" date="2024-04" db="EMBL/GenBank/DDBJ databases">
        <authorList>
            <person name="Rising A."/>
            <person name="Reimegard J."/>
            <person name="Sonavane S."/>
            <person name="Akerstrom W."/>
            <person name="Nylinder S."/>
            <person name="Hedman E."/>
            <person name="Kallberg Y."/>
        </authorList>
    </citation>
    <scope>NUCLEOTIDE SEQUENCE [LARGE SCALE GENOMIC DNA]</scope>
</reference>
<keyword evidence="3" id="KW-1185">Reference proteome</keyword>
<organism evidence="2 3">
    <name type="scientific">Larinioides sclopetarius</name>
    <dbReference type="NCBI Taxonomy" id="280406"/>
    <lineage>
        <taxon>Eukaryota</taxon>
        <taxon>Metazoa</taxon>
        <taxon>Ecdysozoa</taxon>
        <taxon>Arthropoda</taxon>
        <taxon>Chelicerata</taxon>
        <taxon>Arachnida</taxon>
        <taxon>Araneae</taxon>
        <taxon>Araneomorphae</taxon>
        <taxon>Entelegynae</taxon>
        <taxon>Araneoidea</taxon>
        <taxon>Araneidae</taxon>
        <taxon>Larinioides</taxon>
    </lineage>
</organism>
<evidence type="ECO:0000313" key="2">
    <source>
        <dbReference type="EMBL" id="CAL1290525.1"/>
    </source>
</evidence>
<name>A0AAV2B3N4_9ARAC</name>
<comment type="caution">
    <text evidence="2">The sequence shown here is derived from an EMBL/GenBank/DDBJ whole genome shotgun (WGS) entry which is preliminary data.</text>
</comment>
<sequence length="37" mass="4322">MHPPQPRMHEPPTPVLPERVFQGQVQVLLRGGQRHRD</sequence>
<accession>A0AAV2B3N4</accession>
<feature type="compositionally biased region" description="Pro residues" evidence="1">
    <location>
        <begin position="1"/>
        <end position="15"/>
    </location>
</feature>
<evidence type="ECO:0000313" key="3">
    <source>
        <dbReference type="Proteomes" id="UP001497382"/>
    </source>
</evidence>
<proteinExistence type="predicted"/>